<reference evidence="1" key="1">
    <citation type="journal article" date="2023" name="Mol. Phylogenet. Evol.">
        <title>Genome-scale phylogeny and comparative genomics of the fungal order Sordariales.</title>
        <authorList>
            <person name="Hensen N."/>
            <person name="Bonometti L."/>
            <person name="Westerberg I."/>
            <person name="Brannstrom I.O."/>
            <person name="Guillou S."/>
            <person name="Cros-Aarteil S."/>
            <person name="Calhoun S."/>
            <person name="Haridas S."/>
            <person name="Kuo A."/>
            <person name="Mondo S."/>
            <person name="Pangilinan J."/>
            <person name="Riley R."/>
            <person name="LaButti K."/>
            <person name="Andreopoulos B."/>
            <person name="Lipzen A."/>
            <person name="Chen C."/>
            <person name="Yan M."/>
            <person name="Daum C."/>
            <person name="Ng V."/>
            <person name="Clum A."/>
            <person name="Steindorff A."/>
            <person name="Ohm R.A."/>
            <person name="Martin F."/>
            <person name="Silar P."/>
            <person name="Natvig D.O."/>
            <person name="Lalanne C."/>
            <person name="Gautier V."/>
            <person name="Ament-Velasquez S.L."/>
            <person name="Kruys A."/>
            <person name="Hutchinson M.I."/>
            <person name="Powell A.J."/>
            <person name="Barry K."/>
            <person name="Miller A.N."/>
            <person name="Grigoriev I.V."/>
            <person name="Debuchy R."/>
            <person name="Gladieux P."/>
            <person name="Hiltunen Thoren M."/>
            <person name="Johannesson H."/>
        </authorList>
    </citation>
    <scope>NUCLEOTIDE SEQUENCE</scope>
    <source>
        <strain evidence="1">CBS 333.67</strain>
    </source>
</reference>
<proteinExistence type="predicted"/>
<name>A0AAJ0GSB3_9PEZI</name>
<dbReference type="Proteomes" id="UP001273166">
    <property type="component" value="Unassembled WGS sequence"/>
</dbReference>
<protein>
    <submittedName>
        <fullName evidence="1">Uncharacterized protein</fullName>
    </submittedName>
</protein>
<dbReference type="EMBL" id="JAUDZG010000004">
    <property type="protein sequence ID" value="KAK3305214.1"/>
    <property type="molecule type" value="Genomic_DNA"/>
</dbReference>
<dbReference type="GeneID" id="87888096"/>
<comment type="caution">
    <text evidence="1">The sequence shown here is derived from an EMBL/GenBank/DDBJ whole genome shotgun (WGS) entry which is preliminary data.</text>
</comment>
<organism evidence="1 2">
    <name type="scientific">Chaetomium strumarium</name>
    <dbReference type="NCBI Taxonomy" id="1170767"/>
    <lineage>
        <taxon>Eukaryota</taxon>
        <taxon>Fungi</taxon>
        <taxon>Dikarya</taxon>
        <taxon>Ascomycota</taxon>
        <taxon>Pezizomycotina</taxon>
        <taxon>Sordariomycetes</taxon>
        <taxon>Sordariomycetidae</taxon>
        <taxon>Sordariales</taxon>
        <taxon>Chaetomiaceae</taxon>
        <taxon>Chaetomium</taxon>
    </lineage>
</organism>
<dbReference type="AlphaFoldDB" id="A0AAJ0GSB3"/>
<evidence type="ECO:0000313" key="2">
    <source>
        <dbReference type="Proteomes" id="UP001273166"/>
    </source>
</evidence>
<gene>
    <name evidence="1" type="ORF">B0T15DRAFT_531661</name>
</gene>
<reference evidence="1" key="2">
    <citation type="submission" date="2023-06" db="EMBL/GenBank/DDBJ databases">
        <authorList>
            <consortium name="Lawrence Berkeley National Laboratory"/>
            <person name="Mondo S.J."/>
            <person name="Hensen N."/>
            <person name="Bonometti L."/>
            <person name="Westerberg I."/>
            <person name="Brannstrom I.O."/>
            <person name="Guillou S."/>
            <person name="Cros-Aarteil S."/>
            <person name="Calhoun S."/>
            <person name="Haridas S."/>
            <person name="Kuo A."/>
            <person name="Pangilinan J."/>
            <person name="Riley R."/>
            <person name="Labutti K."/>
            <person name="Andreopoulos B."/>
            <person name="Lipzen A."/>
            <person name="Chen C."/>
            <person name="Yanf M."/>
            <person name="Daum C."/>
            <person name="Ng V."/>
            <person name="Clum A."/>
            <person name="Steindorff A."/>
            <person name="Ohm R."/>
            <person name="Martin F."/>
            <person name="Silar P."/>
            <person name="Natvig D."/>
            <person name="Lalanne C."/>
            <person name="Gautier V."/>
            <person name="Ament-Velasquez S.L."/>
            <person name="Kruys A."/>
            <person name="Hutchinson M.I."/>
            <person name="Powell A.J."/>
            <person name="Barry K."/>
            <person name="Miller A.N."/>
            <person name="Grigoriev I.V."/>
            <person name="Debuchy R."/>
            <person name="Gladieux P."/>
            <person name="Thoren M.H."/>
            <person name="Johannesson H."/>
        </authorList>
    </citation>
    <scope>NUCLEOTIDE SEQUENCE</scope>
    <source>
        <strain evidence="1">CBS 333.67</strain>
    </source>
</reference>
<sequence length="88" mass="10147">MPQSPLSISTMRNSMNLPSRRWTSFDGWDYNGMKERLQTALVNIDKPALLRYAERIKGQKVIMSGPFSADQYWICFEMIAEDESLVIA</sequence>
<keyword evidence="2" id="KW-1185">Reference proteome</keyword>
<evidence type="ECO:0000313" key="1">
    <source>
        <dbReference type="EMBL" id="KAK3305214.1"/>
    </source>
</evidence>
<dbReference type="RefSeq" id="XP_062720994.1">
    <property type="nucleotide sequence ID" value="XM_062869267.1"/>
</dbReference>
<accession>A0AAJ0GSB3</accession>